<feature type="transmembrane region" description="Helical" evidence="2">
    <location>
        <begin position="141"/>
        <end position="165"/>
    </location>
</feature>
<reference evidence="3 4" key="1">
    <citation type="journal article" date="2020" name="IScience">
        <title>Genome Sequencing of the Endangered Kingdonia uniflora (Circaeasteraceae, Ranunculales) Reveals Potential Mechanisms of Evolutionary Specialization.</title>
        <authorList>
            <person name="Sun Y."/>
            <person name="Deng T."/>
            <person name="Zhang A."/>
            <person name="Moore M.J."/>
            <person name="Landis J.B."/>
            <person name="Lin N."/>
            <person name="Zhang H."/>
            <person name="Zhang X."/>
            <person name="Huang J."/>
            <person name="Zhang X."/>
            <person name="Sun H."/>
            <person name="Wang H."/>
        </authorList>
    </citation>
    <scope>NUCLEOTIDE SEQUENCE [LARGE SCALE GENOMIC DNA]</scope>
    <source>
        <strain evidence="3">TB1705</strain>
        <tissue evidence="3">Leaf</tissue>
    </source>
</reference>
<name>A0A7J7P2Y2_9MAGN</name>
<evidence type="ECO:0000313" key="4">
    <source>
        <dbReference type="Proteomes" id="UP000541444"/>
    </source>
</evidence>
<feature type="region of interest" description="Disordered" evidence="1">
    <location>
        <begin position="1"/>
        <end position="58"/>
    </location>
</feature>
<keyword evidence="2" id="KW-1133">Transmembrane helix</keyword>
<keyword evidence="4" id="KW-1185">Reference proteome</keyword>
<protein>
    <submittedName>
        <fullName evidence="3">Uncharacterized protein</fullName>
    </submittedName>
</protein>
<accession>A0A7J7P2Y2</accession>
<evidence type="ECO:0000313" key="3">
    <source>
        <dbReference type="EMBL" id="KAF6173602.1"/>
    </source>
</evidence>
<gene>
    <name evidence="3" type="ORF">GIB67_022961</name>
</gene>
<dbReference type="AlphaFoldDB" id="A0A7J7P2Y2"/>
<keyword evidence="2" id="KW-0812">Transmembrane</keyword>
<evidence type="ECO:0000256" key="1">
    <source>
        <dbReference type="SAM" id="MobiDB-lite"/>
    </source>
</evidence>
<evidence type="ECO:0000256" key="2">
    <source>
        <dbReference type="SAM" id="Phobius"/>
    </source>
</evidence>
<dbReference type="Proteomes" id="UP000541444">
    <property type="component" value="Unassembled WGS sequence"/>
</dbReference>
<dbReference type="EMBL" id="JACGCM010000333">
    <property type="protein sequence ID" value="KAF6173602.1"/>
    <property type="molecule type" value="Genomic_DNA"/>
</dbReference>
<keyword evidence="2" id="KW-0472">Membrane</keyword>
<comment type="caution">
    <text evidence="3">The sequence shown here is derived from an EMBL/GenBank/DDBJ whole genome shotgun (WGS) entry which is preliminary data.</text>
</comment>
<sequence>MDTTDFGASGIDNPWDEMDISIDDVPISPTTQPSPLSTTPRTPASGNGSTKGKRAAANVEPSPFSLITELISAISSNGPGSGSSNNDNTMFVVMNILDKMLDTNEIEESFYYLVVKVSEGADQFNYKTTFLRMDERRRLGFLKMLIGLWSYFFDAIQVMAIFFMAEAGGGYGGGNENGVVWRWCFKHGGDEYLSFY</sequence>
<organism evidence="3 4">
    <name type="scientific">Kingdonia uniflora</name>
    <dbReference type="NCBI Taxonomy" id="39325"/>
    <lineage>
        <taxon>Eukaryota</taxon>
        <taxon>Viridiplantae</taxon>
        <taxon>Streptophyta</taxon>
        <taxon>Embryophyta</taxon>
        <taxon>Tracheophyta</taxon>
        <taxon>Spermatophyta</taxon>
        <taxon>Magnoliopsida</taxon>
        <taxon>Ranunculales</taxon>
        <taxon>Circaeasteraceae</taxon>
        <taxon>Kingdonia</taxon>
    </lineage>
</organism>
<feature type="compositionally biased region" description="Low complexity" evidence="1">
    <location>
        <begin position="26"/>
        <end position="45"/>
    </location>
</feature>
<proteinExistence type="predicted"/>